<reference evidence="1" key="1">
    <citation type="journal article" date="2012" name="Nat. Biotechnol.">
        <title>Draft genome sequence of pigeonpea (Cajanus cajan), an orphan legume crop of resource-poor farmers.</title>
        <authorList>
            <person name="Varshney R.K."/>
            <person name="Chen W."/>
            <person name="Li Y."/>
            <person name="Bharti A.K."/>
            <person name="Saxena R.K."/>
            <person name="Schlueter J.A."/>
            <person name="Donoghue M.T."/>
            <person name="Azam S."/>
            <person name="Fan G."/>
            <person name="Whaley A.M."/>
            <person name="Farmer A.D."/>
            <person name="Sheridan J."/>
            <person name="Iwata A."/>
            <person name="Tuteja R."/>
            <person name="Penmetsa R.V."/>
            <person name="Wu W."/>
            <person name="Upadhyaya H.D."/>
            <person name="Yang S.P."/>
            <person name="Shah T."/>
            <person name="Saxena K.B."/>
            <person name="Michael T."/>
            <person name="McCombie W.R."/>
            <person name="Yang B."/>
            <person name="Zhang G."/>
            <person name="Yang H."/>
            <person name="Wang J."/>
            <person name="Spillane C."/>
            <person name="Cook D.R."/>
            <person name="May G.D."/>
            <person name="Xu X."/>
            <person name="Jackson S.A."/>
        </authorList>
    </citation>
    <scope>NUCLEOTIDE SEQUENCE [LARGE SCALE GENOMIC DNA]</scope>
</reference>
<sequence length="59" mass="7150">MSDPSHNYTILMRFQSLCAKQVVETSNWKRLWKLSIPKKTKFFLWQSLHNVFPIKEVRL</sequence>
<organism evidence="1 2">
    <name type="scientific">Cajanus cajan</name>
    <name type="common">Pigeon pea</name>
    <name type="synonym">Cajanus indicus</name>
    <dbReference type="NCBI Taxonomy" id="3821"/>
    <lineage>
        <taxon>Eukaryota</taxon>
        <taxon>Viridiplantae</taxon>
        <taxon>Streptophyta</taxon>
        <taxon>Embryophyta</taxon>
        <taxon>Tracheophyta</taxon>
        <taxon>Spermatophyta</taxon>
        <taxon>Magnoliopsida</taxon>
        <taxon>eudicotyledons</taxon>
        <taxon>Gunneridae</taxon>
        <taxon>Pentapetalae</taxon>
        <taxon>rosids</taxon>
        <taxon>fabids</taxon>
        <taxon>Fabales</taxon>
        <taxon>Fabaceae</taxon>
        <taxon>Papilionoideae</taxon>
        <taxon>50 kb inversion clade</taxon>
        <taxon>NPAAA clade</taxon>
        <taxon>indigoferoid/millettioid clade</taxon>
        <taxon>Phaseoleae</taxon>
        <taxon>Cajanus</taxon>
    </lineage>
</organism>
<dbReference type="Gramene" id="C.cajan_32281.t">
    <property type="protein sequence ID" value="C.cajan_32281.t.cds1"/>
    <property type="gene ID" value="C.cajan_32281"/>
</dbReference>
<dbReference type="Proteomes" id="UP000075243">
    <property type="component" value="Unassembled WGS sequence"/>
</dbReference>
<name>A0A151RVH4_CAJCA</name>
<protein>
    <recommendedName>
        <fullName evidence="3">Reverse transcriptase zinc-binding domain-containing protein</fullName>
    </recommendedName>
</protein>
<dbReference type="EMBL" id="KQ483555">
    <property type="protein sequence ID" value="KYP46536.1"/>
    <property type="molecule type" value="Genomic_DNA"/>
</dbReference>
<gene>
    <name evidence="1" type="ORF">KK1_031888</name>
</gene>
<evidence type="ECO:0000313" key="2">
    <source>
        <dbReference type="Proteomes" id="UP000075243"/>
    </source>
</evidence>
<evidence type="ECO:0008006" key="3">
    <source>
        <dbReference type="Google" id="ProtNLM"/>
    </source>
</evidence>
<keyword evidence="2" id="KW-1185">Reference proteome</keyword>
<accession>A0A151RVH4</accession>
<dbReference type="AlphaFoldDB" id="A0A151RVH4"/>
<evidence type="ECO:0000313" key="1">
    <source>
        <dbReference type="EMBL" id="KYP46536.1"/>
    </source>
</evidence>
<proteinExistence type="predicted"/>